<reference evidence="1" key="1">
    <citation type="submission" date="2022-11" db="EMBL/GenBank/DDBJ databases">
        <title>Lacinutrix neustonica HL-RS19T sp. nov., isolated from the surface microlayer sample of brackish Lake Shihwa.</title>
        <authorList>
            <person name="Choi J.Y."/>
            <person name="Hwang C.Y."/>
        </authorList>
    </citation>
    <scope>NUCLEOTIDE SEQUENCE</scope>
    <source>
        <strain evidence="1">HL-RS19</strain>
    </source>
</reference>
<gene>
    <name evidence="1" type="ORF">N7U66_15430</name>
</gene>
<organism evidence="1 2">
    <name type="scientific">Lacinutrix neustonica</name>
    <dbReference type="NCBI Taxonomy" id="2980107"/>
    <lineage>
        <taxon>Bacteria</taxon>
        <taxon>Pseudomonadati</taxon>
        <taxon>Bacteroidota</taxon>
        <taxon>Flavobacteriia</taxon>
        <taxon>Flavobacteriales</taxon>
        <taxon>Flavobacteriaceae</taxon>
        <taxon>Lacinutrix</taxon>
    </lineage>
</organism>
<evidence type="ECO:0000313" key="1">
    <source>
        <dbReference type="EMBL" id="WAC01420.1"/>
    </source>
</evidence>
<accession>A0A9E8MUY4</accession>
<sequence length="230" mass="27197">MIYEYLELNDLILNNIPTIADKGELLESKGVYRIEFRSDSTYLKGDKTINVELNNDDYVNYLIFKGDTIEKGNFVWKEEGELFSSIMYPFNGDPHFHMIREVPIDSLVYYENYRDSIYKINNVSEFDKINNDILYSFSMNSNIWINVDKLIETPLEKDFEIKCKQIDLYEDYVVYVIYENMNSFTSFYLTSDNLTLNQLPIVGNARSFIVTYSDDKILYDEFLINEKTNP</sequence>
<proteinExistence type="predicted"/>
<dbReference type="KEGG" id="lnu:N7U66_15430"/>
<dbReference type="AlphaFoldDB" id="A0A9E8MUY4"/>
<dbReference type="Proteomes" id="UP001164705">
    <property type="component" value="Chromosome"/>
</dbReference>
<dbReference type="RefSeq" id="WP_267676033.1">
    <property type="nucleotide sequence ID" value="NZ_CP113088.1"/>
</dbReference>
<name>A0A9E8MUY4_9FLAO</name>
<dbReference type="EMBL" id="CP113088">
    <property type="protein sequence ID" value="WAC01420.1"/>
    <property type="molecule type" value="Genomic_DNA"/>
</dbReference>
<evidence type="ECO:0000313" key="2">
    <source>
        <dbReference type="Proteomes" id="UP001164705"/>
    </source>
</evidence>
<protein>
    <submittedName>
        <fullName evidence="1">Uncharacterized protein</fullName>
    </submittedName>
</protein>
<keyword evidence="2" id="KW-1185">Reference proteome</keyword>